<comment type="caution">
    <text evidence="3">The sequence shown here is derived from an EMBL/GenBank/DDBJ whole genome shotgun (WGS) entry which is preliminary data.</text>
</comment>
<feature type="region of interest" description="Disordered" evidence="1">
    <location>
        <begin position="575"/>
        <end position="623"/>
    </location>
</feature>
<organism evidence="3 4">
    <name type="scientific">Tunturiibacter empetritectus</name>
    <dbReference type="NCBI Taxonomy" id="3069691"/>
    <lineage>
        <taxon>Bacteria</taxon>
        <taxon>Pseudomonadati</taxon>
        <taxon>Acidobacteriota</taxon>
        <taxon>Terriglobia</taxon>
        <taxon>Terriglobales</taxon>
        <taxon>Acidobacteriaceae</taxon>
        <taxon>Tunturiibacter</taxon>
    </lineage>
</organism>
<dbReference type="InterPro" id="IPR015378">
    <property type="entry name" value="Transposase-like_Mu_C"/>
</dbReference>
<dbReference type="GO" id="GO:0015074">
    <property type="term" value="P:DNA integration"/>
    <property type="evidence" value="ECO:0007669"/>
    <property type="project" value="InterPro"/>
</dbReference>
<dbReference type="Pfam" id="PF09299">
    <property type="entry name" value="Mu-transpos_C"/>
    <property type="match status" value="1"/>
</dbReference>
<protein>
    <submittedName>
        <fullName evidence="3">Transposase</fullName>
    </submittedName>
</protein>
<reference evidence="3" key="1">
    <citation type="submission" date="2020-08" db="EMBL/GenBank/DDBJ databases">
        <title>Genomic Encyclopedia of Type Strains, Phase IV (KMG-V): Genome sequencing to study the core and pangenomes of soil and plant-associated prokaryotes.</title>
        <authorList>
            <person name="Whitman W."/>
        </authorList>
    </citation>
    <scope>NUCLEOTIDE SEQUENCE [LARGE SCALE GENOMIC DNA]</scope>
    <source>
        <strain evidence="3">M8UP27</strain>
    </source>
</reference>
<evidence type="ECO:0000259" key="2">
    <source>
        <dbReference type="PROSITE" id="PS50994"/>
    </source>
</evidence>
<dbReference type="AlphaFoldDB" id="A0A7W8IER9"/>
<dbReference type="EMBL" id="JACHDY010000001">
    <property type="protein sequence ID" value="MBB5315826.1"/>
    <property type="molecule type" value="Genomic_DNA"/>
</dbReference>
<sequence length="623" mass="71619">MPVLNLYPGSVVGYKDRNWELIATFGTDRACVRSADRREKCMVPIADLKPPLIVEEHGRQMALPLGGRDQTQAGKWMECIRPLRNPADRSRDLVLNRAAEYKIHPSTIYRRLAAWDLHGREEALVPLKSDGGRGKSRLRPDVDELITSSIECHYLNKQKLKIKDVAREVRRACDVAGLPAPHVNTIASRVHQVSAEVVARKRKGKKAAERFRPRPTKFEGATYPLSIVEIDHTKLDVILVDDIDRGATCRPWITLGFDVYSRMVMGFYISLDPVGAISTGLCIAHSMMRKDTWLAERGIEGDWPCWGRMDCIHVDNAKEFRGDMLRRACERYGIELNFRPVGQPHFGGHVERFYRTLNDWLHKLPGTTFSSVPDKGEYPSAAKACFTLGELEQAIGKWIVEIYHNQFHRGIQKSPLKRFTEGFMEPNGRPLPPVLFDIDRLQKDFMPVVYRTIQRTGVEIDYIRYYGPELNRFIGSREEGKTRSRQFSFARDPRDISRVFFLNPEDNEYQEIPYLDTSRGPMSIWELREANRKLVTEGRRYIDENLLFHKHLELMEQARSAVKQTKAVKRRLLLERKRAGSSKPEETVQEPEAREISEAQDFSAGSVEPFDDSPVSPFRVEQL</sequence>
<name>A0A7W8IER9_9BACT</name>
<dbReference type="SUPFAM" id="SSF53098">
    <property type="entry name" value="Ribonuclease H-like"/>
    <property type="match status" value="1"/>
</dbReference>
<feature type="compositionally biased region" description="Basic and acidic residues" evidence="1">
    <location>
        <begin position="575"/>
        <end position="597"/>
    </location>
</feature>
<evidence type="ECO:0000313" key="3">
    <source>
        <dbReference type="EMBL" id="MBB5315826.1"/>
    </source>
</evidence>
<gene>
    <name evidence="3" type="ORF">HDF09_000476</name>
</gene>
<dbReference type="InterPro" id="IPR001584">
    <property type="entry name" value="Integrase_cat-core"/>
</dbReference>
<feature type="domain" description="Integrase catalytic" evidence="2">
    <location>
        <begin position="220"/>
        <end position="423"/>
    </location>
</feature>
<dbReference type="Proteomes" id="UP000568106">
    <property type="component" value="Unassembled WGS sequence"/>
</dbReference>
<dbReference type="Gene3D" id="3.30.420.10">
    <property type="entry name" value="Ribonuclease H-like superfamily/Ribonuclease H"/>
    <property type="match status" value="1"/>
</dbReference>
<evidence type="ECO:0000256" key="1">
    <source>
        <dbReference type="SAM" id="MobiDB-lite"/>
    </source>
</evidence>
<evidence type="ECO:0000313" key="4">
    <source>
        <dbReference type="Proteomes" id="UP000568106"/>
    </source>
</evidence>
<accession>A0A7W8IER9</accession>
<dbReference type="InterPro" id="IPR036397">
    <property type="entry name" value="RNaseH_sf"/>
</dbReference>
<proteinExistence type="predicted"/>
<dbReference type="PROSITE" id="PS50994">
    <property type="entry name" value="INTEGRASE"/>
    <property type="match status" value="1"/>
</dbReference>
<dbReference type="GO" id="GO:0003676">
    <property type="term" value="F:nucleic acid binding"/>
    <property type="evidence" value="ECO:0007669"/>
    <property type="project" value="InterPro"/>
</dbReference>
<keyword evidence="4" id="KW-1185">Reference proteome</keyword>
<dbReference type="InterPro" id="IPR012337">
    <property type="entry name" value="RNaseH-like_sf"/>
</dbReference>